<keyword evidence="3" id="KW-1185">Reference proteome</keyword>
<evidence type="ECO:0000313" key="3">
    <source>
        <dbReference type="Proteomes" id="UP001341840"/>
    </source>
</evidence>
<feature type="compositionally biased region" description="Basic and acidic residues" evidence="1">
    <location>
        <begin position="7"/>
        <end position="36"/>
    </location>
</feature>
<protein>
    <submittedName>
        <fullName evidence="2">Uncharacterized protein</fullName>
    </submittedName>
</protein>
<dbReference type="Proteomes" id="UP001341840">
    <property type="component" value="Unassembled WGS sequence"/>
</dbReference>
<gene>
    <name evidence="2" type="ORF">PIB30_082506</name>
</gene>
<evidence type="ECO:0000313" key="2">
    <source>
        <dbReference type="EMBL" id="MED6188070.1"/>
    </source>
</evidence>
<feature type="region of interest" description="Disordered" evidence="1">
    <location>
        <begin position="1"/>
        <end position="39"/>
    </location>
</feature>
<reference evidence="2 3" key="1">
    <citation type="journal article" date="2023" name="Plants (Basel)">
        <title>Bridging the Gap: Combining Genomics and Transcriptomics Approaches to Understand Stylosanthes scabra, an Orphan Legume from the Brazilian Caatinga.</title>
        <authorList>
            <person name="Ferreira-Neto J.R.C."/>
            <person name="da Silva M.D."/>
            <person name="Binneck E."/>
            <person name="de Melo N.F."/>
            <person name="da Silva R.H."/>
            <person name="de Melo A.L.T.M."/>
            <person name="Pandolfi V."/>
            <person name="Bustamante F.O."/>
            <person name="Brasileiro-Vidal A.C."/>
            <person name="Benko-Iseppon A.M."/>
        </authorList>
    </citation>
    <scope>NUCLEOTIDE SEQUENCE [LARGE SCALE GENOMIC DNA]</scope>
    <source>
        <tissue evidence="2">Leaves</tissue>
    </source>
</reference>
<proteinExistence type="predicted"/>
<evidence type="ECO:0000256" key="1">
    <source>
        <dbReference type="SAM" id="MobiDB-lite"/>
    </source>
</evidence>
<name>A0ABU6WQC5_9FABA</name>
<dbReference type="EMBL" id="JASCZI010182513">
    <property type="protein sequence ID" value="MED6188070.1"/>
    <property type="molecule type" value="Genomic_DNA"/>
</dbReference>
<accession>A0ABU6WQC5</accession>
<comment type="caution">
    <text evidence="2">The sequence shown here is derived from an EMBL/GenBank/DDBJ whole genome shotgun (WGS) entry which is preliminary data.</text>
</comment>
<sequence>MGTGRDFGSKDRDREGIPHSRPIDALDEELGKENSKKNPRRVAFRVSSALPRLLRVASSVLGCAIVSPPRFAAVRALSSSLSALSERLKLCTSEVGPVGRVNQ</sequence>
<organism evidence="2 3">
    <name type="scientific">Stylosanthes scabra</name>
    <dbReference type="NCBI Taxonomy" id="79078"/>
    <lineage>
        <taxon>Eukaryota</taxon>
        <taxon>Viridiplantae</taxon>
        <taxon>Streptophyta</taxon>
        <taxon>Embryophyta</taxon>
        <taxon>Tracheophyta</taxon>
        <taxon>Spermatophyta</taxon>
        <taxon>Magnoliopsida</taxon>
        <taxon>eudicotyledons</taxon>
        <taxon>Gunneridae</taxon>
        <taxon>Pentapetalae</taxon>
        <taxon>rosids</taxon>
        <taxon>fabids</taxon>
        <taxon>Fabales</taxon>
        <taxon>Fabaceae</taxon>
        <taxon>Papilionoideae</taxon>
        <taxon>50 kb inversion clade</taxon>
        <taxon>dalbergioids sensu lato</taxon>
        <taxon>Dalbergieae</taxon>
        <taxon>Pterocarpus clade</taxon>
        <taxon>Stylosanthes</taxon>
    </lineage>
</organism>